<dbReference type="PANTHER" id="PTHR12483:SF106">
    <property type="entry name" value="COPPER TRANSPORT PROTEIN"/>
    <property type="match status" value="1"/>
</dbReference>
<sequence length="175" mass="19960">MKLWNTETDCSALKMDHNMTGMMDMVIHFREREIILFSFWKTGTISEMAVSMFISFLLCVLYEAIKGFRLFLAITHMKPRLNVSASQSPLTDSGGDNVPQDSISFSPMIHGTGFSLTRRVFSGHRMVQAILVKVSVVMGHNPPEYDLTSRSVANRSKETSSSRRSKFAEMLKYWY</sequence>
<evidence type="ECO:0000256" key="1">
    <source>
        <dbReference type="ARBA" id="ARBA00022692"/>
    </source>
</evidence>
<keyword evidence="6" id="KW-1185">Reference proteome</keyword>
<comment type="subcellular location">
    <subcellularLocation>
        <location evidence="4">Membrane</location>
        <topology evidence="4">Multi-pass membrane protein</topology>
    </subcellularLocation>
</comment>
<gene>
    <name evidence="5" type="primary">Necator_chrII.g6918</name>
    <name evidence="5" type="ORF">RB195_019125</name>
</gene>
<keyword evidence="4" id="KW-0813">Transport</keyword>
<organism evidence="5 6">
    <name type="scientific">Necator americanus</name>
    <name type="common">Human hookworm</name>
    <dbReference type="NCBI Taxonomy" id="51031"/>
    <lineage>
        <taxon>Eukaryota</taxon>
        <taxon>Metazoa</taxon>
        <taxon>Ecdysozoa</taxon>
        <taxon>Nematoda</taxon>
        <taxon>Chromadorea</taxon>
        <taxon>Rhabditida</taxon>
        <taxon>Rhabditina</taxon>
        <taxon>Rhabditomorpha</taxon>
        <taxon>Strongyloidea</taxon>
        <taxon>Ancylostomatidae</taxon>
        <taxon>Bunostominae</taxon>
        <taxon>Necator</taxon>
    </lineage>
</organism>
<feature type="transmembrane region" description="Helical" evidence="4">
    <location>
        <begin position="48"/>
        <end position="72"/>
    </location>
</feature>
<accession>A0ABR1CDT0</accession>
<keyword evidence="3 4" id="KW-0472">Membrane</keyword>
<proteinExistence type="inferred from homology"/>
<evidence type="ECO:0000313" key="6">
    <source>
        <dbReference type="Proteomes" id="UP001303046"/>
    </source>
</evidence>
<dbReference type="EMBL" id="JAVFWL010000002">
    <property type="protein sequence ID" value="KAK6736259.1"/>
    <property type="molecule type" value="Genomic_DNA"/>
</dbReference>
<keyword evidence="4" id="KW-0187">Copper transport</keyword>
<protein>
    <recommendedName>
        <fullName evidence="4">Copper transport protein</fullName>
    </recommendedName>
</protein>
<dbReference type="Proteomes" id="UP001303046">
    <property type="component" value="Unassembled WGS sequence"/>
</dbReference>
<comment type="caution">
    <text evidence="5">The sequence shown here is derived from an EMBL/GenBank/DDBJ whole genome shotgun (WGS) entry which is preliminary data.</text>
</comment>
<keyword evidence="2 4" id="KW-1133">Transmembrane helix</keyword>
<dbReference type="InterPro" id="IPR007274">
    <property type="entry name" value="Cop_transporter"/>
</dbReference>
<comment type="similarity">
    <text evidence="4">Belongs to the copper transporter (Ctr) (TC 1.A.56) family. SLC31A subfamily.</text>
</comment>
<keyword evidence="4" id="KW-0186">Copper</keyword>
<evidence type="ECO:0000313" key="5">
    <source>
        <dbReference type="EMBL" id="KAK6736259.1"/>
    </source>
</evidence>
<keyword evidence="1 4" id="KW-0812">Transmembrane</keyword>
<name>A0ABR1CDT0_NECAM</name>
<evidence type="ECO:0000256" key="3">
    <source>
        <dbReference type="ARBA" id="ARBA00023136"/>
    </source>
</evidence>
<dbReference type="PANTHER" id="PTHR12483">
    <property type="entry name" value="SOLUTE CARRIER FAMILY 31 COPPER TRANSPORTERS"/>
    <property type="match status" value="1"/>
</dbReference>
<evidence type="ECO:0000256" key="2">
    <source>
        <dbReference type="ARBA" id="ARBA00022989"/>
    </source>
</evidence>
<evidence type="ECO:0000256" key="4">
    <source>
        <dbReference type="RuleBase" id="RU367022"/>
    </source>
</evidence>
<reference evidence="5 6" key="1">
    <citation type="submission" date="2023-08" db="EMBL/GenBank/DDBJ databases">
        <title>A Necator americanus chromosomal reference genome.</title>
        <authorList>
            <person name="Ilik V."/>
            <person name="Petrzelkova K.J."/>
            <person name="Pardy F."/>
            <person name="Fuh T."/>
            <person name="Niatou-Singa F.S."/>
            <person name="Gouil Q."/>
            <person name="Baker L."/>
            <person name="Ritchie M.E."/>
            <person name="Jex A.R."/>
            <person name="Gazzola D."/>
            <person name="Li H."/>
            <person name="Toshio Fujiwara R."/>
            <person name="Zhan B."/>
            <person name="Aroian R.V."/>
            <person name="Pafco B."/>
            <person name="Schwarz E.M."/>
        </authorList>
    </citation>
    <scope>NUCLEOTIDE SEQUENCE [LARGE SCALE GENOMIC DNA]</scope>
    <source>
        <strain evidence="5 6">Aroian</strain>
        <tissue evidence="5">Whole animal</tissue>
    </source>
</reference>
<dbReference type="Pfam" id="PF04145">
    <property type="entry name" value="Ctr"/>
    <property type="match status" value="1"/>
</dbReference>
<keyword evidence="4" id="KW-0406">Ion transport</keyword>